<dbReference type="Proteomes" id="UP001196068">
    <property type="component" value="Unassembled WGS sequence"/>
</dbReference>
<sequence length="75" mass="8391">MQDAHSLATRAFLEWLEKAPRGYEETMAGWRSSCPRLALWEDALAEGFIRVEPEPGGMSTARVAVTEAGRNWLRG</sequence>
<evidence type="ECO:0000313" key="2">
    <source>
        <dbReference type="Proteomes" id="UP001196068"/>
    </source>
</evidence>
<reference evidence="1" key="1">
    <citation type="submission" date="2020-01" db="EMBL/GenBank/DDBJ databases">
        <authorList>
            <person name="Rat A."/>
        </authorList>
    </citation>
    <scope>NUCLEOTIDE SEQUENCE</scope>
    <source>
        <strain evidence="1">LMG 28251</strain>
    </source>
</reference>
<dbReference type="EMBL" id="JAAEDH010000003">
    <property type="protein sequence ID" value="MBR0654445.1"/>
    <property type="molecule type" value="Genomic_DNA"/>
</dbReference>
<proteinExistence type="predicted"/>
<reference evidence="1" key="2">
    <citation type="journal article" date="2021" name="Syst. Appl. Microbiol.">
        <title>Roseomonas hellenica sp. nov., isolated from roots of wild-growing Alkanna tinctoria.</title>
        <authorList>
            <person name="Rat A."/>
            <person name="Naranjo H.D."/>
            <person name="Lebbe L."/>
            <person name="Cnockaert M."/>
            <person name="Krigas N."/>
            <person name="Grigoriadou K."/>
            <person name="Maloupa E."/>
            <person name="Willems A."/>
        </authorList>
    </citation>
    <scope>NUCLEOTIDE SEQUENCE</scope>
    <source>
        <strain evidence="1">LMG 28251</strain>
    </source>
</reference>
<keyword evidence="2" id="KW-1185">Reference proteome</keyword>
<accession>A0AAF1JV87</accession>
<evidence type="ECO:0000313" key="1">
    <source>
        <dbReference type="EMBL" id="MBR0654445.1"/>
    </source>
</evidence>
<name>A0AAF1JV87_9PROT</name>
<organism evidence="1 2">
    <name type="scientific">Plastoroseomonas arctica</name>
    <dbReference type="NCBI Taxonomy" id="1509237"/>
    <lineage>
        <taxon>Bacteria</taxon>
        <taxon>Pseudomonadati</taxon>
        <taxon>Pseudomonadota</taxon>
        <taxon>Alphaproteobacteria</taxon>
        <taxon>Acetobacterales</taxon>
        <taxon>Acetobacteraceae</taxon>
        <taxon>Plastoroseomonas</taxon>
    </lineage>
</organism>
<comment type="caution">
    <text evidence="1">The sequence shown here is derived from an EMBL/GenBank/DDBJ whole genome shotgun (WGS) entry which is preliminary data.</text>
</comment>
<gene>
    <name evidence="1" type="ORF">GXW79_05060</name>
</gene>
<dbReference type="AlphaFoldDB" id="A0AAF1JV87"/>
<protein>
    <submittedName>
        <fullName evidence="1">Uncharacterized protein</fullName>
    </submittedName>
</protein>
<dbReference type="RefSeq" id="WP_211873254.1">
    <property type="nucleotide sequence ID" value="NZ_JAAEDH010000003.1"/>
</dbReference>